<organism evidence="3 4">
    <name type="scientific">Ascobolus immersus RN42</name>
    <dbReference type="NCBI Taxonomy" id="1160509"/>
    <lineage>
        <taxon>Eukaryota</taxon>
        <taxon>Fungi</taxon>
        <taxon>Dikarya</taxon>
        <taxon>Ascomycota</taxon>
        <taxon>Pezizomycotina</taxon>
        <taxon>Pezizomycetes</taxon>
        <taxon>Pezizales</taxon>
        <taxon>Ascobolaceae</taxon>
        <taxon>Ascobolus</taxon>
    </lineage>
</organism>
<evidence type="ECO:0000256" key="1">
    <source>
        <dbReference type="SAM" id="SignalP"/>
    </source>
</evidence>
<feature type="signal peptide" evidence="1">
    <location>
        <begin position="1"/>
        <end position="16"/>
    </location>
</feature>
<reference evidence="3 4" key="1">
    <citation type="journal article" date="2018" name="Nat. Ecol. Evol.">
        <title>Pezizomycetes genomes reveal the molecular basis of ectomycorrhizal truffle lifestyle.</title>
        <authorList>
            <person name="Murat C."/>
            <person name="Payen T."/>
            <person name="Noel B."/>
            <person name="Kuo A."/>
            <person name="Morin E."/>
            <person name="Chen J."/>
            <person name="Kohler A."/>
            <person name="Krizsan K."/>
            <person name="Balestrini R."/>
            <person name="Da Silva C."/>
            <person name="Montanini B."/>
            <person name="Hainaut M."/>
            <person name="Levati E."/>
            <person name="Barry K.W."/>
            <person name="Belfiori B."/>
            <person name="Cichocki N."/>
            <person name="Clum A."/>
            <person name="Dockter R.B."/>
            <person name="Fauchery L."/>
            <person name="Guy J."/>
            <person name="Iotti M."/>
            <person name="Le Tacon F."/>
            <person name="Lindquist E.A."/>
            <person name="Lipzen A."/>
            <person name="Malagnac F."/>
            <person name="Mello A."/>
            <person name="Molinier V."/>
            <person name="Miyauchi S."/>
            <person name="Poulain J."/>
            <person name="Riccioni C."/>
            <person name="Rubini A."/>
            <person name="Sitrit Y."/>
            <person name="Splivallo R."/>
            <person name="Traeger S."/>
            <person name="Wang M."/>
            <person name="Zifcakova L."/>
            <person name="Wipf D."/>
            <person name="Zambonelli A."/>
            <person name="Paolocci F."/>
            <person name="Nowrousian M."/>
            <person name="Ottonello S."/>
            <person name="Baldrian P."/>
            <person name="Spatafora J.W."/>
            <person name="Henrissat B."/>
            <person name="Nagy L.G."/>
            <person name="Aury J.M."/>
            <person name="Wincker P."/>
            <person name="Grigoriev I.V."/>
            <person name="Bonfante P."/>
            <person name="Martin F.M."/>
        </authorList>
    </citation>
    <scope>NUCLEOTIDE SEQUENCE [LARGE SCALE GENOMIC DNA]</scope>
    <source>
        <strain evidence="3 4">RN42</strain>
    </source>
</reference>
<dbReference type="Pfam" id="PF25484">
    <property type="entry name" value="DUF7907"/>
    <property type="match status" value="1"/>
</dbReference>
<dbReference type="InterPro" id="IPR057229">
    <property type="entry name" value="DUF7907"/>
</dbReference>
<keyword evidence="1" id="KW-0732">Signal</keyword>
<proteinExistence type="predicted"/>
<dbReference type="AlphaFoldDB" id="A0A3N4I886"/>
<dbReference type="Proteomes" id="UP000275078">
    <property type="component" value="Unassembled WGS sequence"/>
</dbReference>
<protein>
    <recommendedName>
        <fullName evidence="2">DUF7907 domain-containing protein</fullName>
    </recommendedName>
</protein>
<feature type="domain" description="DUF7907" evidence="2">
    <location>
        <begin position="36"/>
        <end position="183"/>
    </location>
</feature>
<name>A0A3N4I886_ASCIM</name>
<evidence type="ECO:0000259" key="2">
    <source>
        <dbReference type="Pfam" id="PF25484"/>
    </source>
</evidence>
<dbReference type="OrthoDB" id="3515453at2759"/>
<feature type="chain" id="PRO_5017943649" description="DUF7907 domain-containing protein" evidence="1">
    <location>
        <begin position="17"/>
        <end position="185"/>
    </location>
</feature>
<dbReference type="STRING" id="1160509.A0A3N4I886"/>
<accession>A0A3N4I886</accession>
<dbReference type="EMBL" id="ML119672">
    <property type="protein sequence ID" value="RPA82303.1"/>
    <property type="molecule type" value="Genomic_DNA"/>
</dbReference>
<sequence length="185" mass="20074">MKLTTAFLSLLGLAAAAAVPAPVPQSTETPEELVGPFRIVSTSKDKNLDGLTLWGSHIGAGFSLARLGAPYENQPPLYLNTTYALPGKGRLVYPIRDDFSIVFQGQLQWDTSSDVAALLLGVGDPLYTFGIEEKTGEITIDGLKRWWYCTVNTPYGDQTGIVWKLGDGKPDDKKCAKIGLKKQDI</sequence>
<gene>
    <name evidence="3" type="ORF">BJ508DRAFT_414155</name>
</gene>
<evidence type="ECO:0000313" key="4">
    <source>
        <dbReference type="Proteomes" id="UP000275078"/>
    </source>
</evidence>
<evidence type="ECO:0000313" key="3">
    <source>
        <dbReference type="EMBL" id="RPA82303.1"/>
    </source>
</evidence>
<keyword evidence="4" id="KW-1185">Reference proteome</keyword>